<evidence type="ECO:0000259" key="9">
    <source>
        <dbReference type="PROSITE" id="PS51183"/>
    </source>
</evidence>
<feature type="domain" description="JmjN" evidence="9">
    <location>
        <begin position="22"/>
        <end position="63"/>
    </location>
</feature>
<reference evidence="12" key="1">
    <citation type="submission" date="2022-03" db="EMBL/GenBank/DDBJ databases">
        <authorList>
            <person name="Legras J.-L."/>
            <person name="Devillers H."/>
            <person name="Grondin C."/>
        </authorList>
    </citation>
    <scope>NUCLEOTIDE SEQUENCE</scope>
    <source>
        <strain evidence="12">CLIB 1423</strain>
    </source>
</reference>
<feature type="coiled-coil region" evidence="7">
    <location>
        <begin position="430"/>
        <end position="459"/>
    </location>
</feature>
<dbReference type="PANTHER" id="PTHR10694">
    <property type="entry name" value="LYSINE-SPECIFIC DEMETHYLASE"/>
    <property type="match status" value="1"/>
</dbReference>
<dbReference type="InterPro" id="IPR034732">
    <property type="entry name" value="EPHD"/>
</dbReference>
<dbReference type="SMART" id="SM00558">
    <property type="entry name" value="JmjC"/>
    <property type="match status" value="1"/>
</dbReference>
<dbReference type="EMBL" id="CAKXYY010000025">
    <property type="protein sequence ID" value="CAH2355402.1"/>
    <property type="molecule type" value="Genomic_DNA"/>
</dbReference>
<dbReference type="SMART" id="SM00545">
    <property type="entry name" value="JmjN"/>
    <property type="match status" value="1"/>
</dbReference>
<evidence type="ECO:0000259" key="10">
    <source>
        <dbReference type="PROSITE" id="PS51184"/>
    </source>
</evidence>
<dbReference type="PROSITE" id="PS51805">
    <property type="entry name" value="EPHD"/>
    <property type="match status" value="1"/>
</dbReference>
<keyword evidence="3" id="KW-0479">Metal-binding</keyword>
<dbReference type="InterPro" id="IPR003347">
    <property type="entry name" value="JmjC_dom"/>
</dbReference>
<keyword evidence="7" id="KW-0175">Coiled coil</keyword>
<dbReference type="Pfam" id="PF23258">
    <property type="entry name" value="DUF7072"/>
    <property type="match status" value="1"/>
</dbReference>
<dbReference type="GO" id="GO:0008270">
    <property type="term" value="F:zinc ion binding"/>
    <property type="evidence" value="ECO:0007669"/>
    <property type="project" value="UniProtKB-KW"/>
</dbReference>
<dbReference type="PANTHER" id="PTHR10694:SF7">
    <property type="entry name" value="[HISTONE H3]-TRIMETHYL-L-LYSINE(9) DEMETHYLASE"/>
    <property type="match status" value="1"/>
</dbReference>
<protein>
    <recommendedName>
        <fullName evidence="2">[histone H3]-trimethyl-L-lysine(9) demethylase</fullName>
        <ecNumber evidence="2">1.14.11.66</ecNumber>
    </recommendedName>
</protein>
<sequence>MESVYHNSPSLVVEPHHYSGGVPVFTPTMAQFEDFYAFNKAINKYGMESGIVKVIPPPEWKSSLPKYSQKALEKIKIKNPIIQHINGSGAGVYSSQNIERSRTYSIAQWKELSNQSNFQPPAPRGKVRDTDKALSDKTSPEAMQVHSPPQSPEQNHRKTHRVGVPPSPVPERQLRKRSDSVTGADSHLQKQHAKAAKHQQQLQNNFKNYNIDTSIFTEERCEQLESNYWKTLTYAEPMYGADSLGSLFPPNFKTWNVAHLPNILDLLDAKLPGVNDAYLYAGLWKATFSWHLEDQDLYSINYLHFGAPKQWYSIPQAQASKFYNLMKDSFPEDSRSCSEFLRHKTYMMSPQCLAKHGISVNKIIHREGEFMITYPYGYHSGFNYGYNLAESVNFAIDDWFPFGESSKKCECINDSVGINVKMLYCKFKGIDYELEEKKRKEAEAKAKEEEEKERIVSEMNSTGNEKVAKFRKKKSPINKVKAEDDARVESRVRPKHTSSPVIPDPPQKVIERIEINYQCLLCPNNLAKSLTKLKPFQLLDTEFPDKKVHRICAQQFKELKGIEVGTVKGFSEITKAQSDLRCLACQPSISKKKQAQTDGYPPHGACFQCEHPKCVRSYHATCAIGSGFSFSDGGNNRCKFHRGKVVYHKCNQIKSDRIAKVMRNSVIQFTTLNRDTFSGLVVANIPEESVLHVTAFPQMKERIEVPYDNVLMSDDVKIDTTQNAVLLYERKKKVKEDMGANANENKIVKRLSPVPIFVNVSKDDILDMARSEVAQEFSGINLPAPIILLNGNFIIATVSPQLYGNEVARPNEWWYYVHKQSTDTIGRYTNNYKSRTPNDPNYLKSVERKKKRTMDSSHQGSKKTKSIKFTQVEFKSAEENNSITSPTMASGVTPLVPTSGNLSNFTMRTPFFNQTNVNNTNNRMDNFIPSNIGREYNQNSGHNENHMNIAPTIMHGRVNPYVNLTANR</sequence>
<gene>
    <name evidence="12" type="ORF">CLIB1423_25S01464</name>
</gene>
<evidence type="ECO:0000256" key="2">
    <source>
        <dbReference type="ARBA" id="ARBA00012900"/>
    </source>
</evidence>
<dbReference type="Pfam" id="PF02373">
    <property type="entry name" value="JmjC"/>
    <property type="match status" value="1"/>
</dbReference>
<evidence type="ECO:0000259" key="11">
    <source>
        <dbReference type="PROSITE" id="PS51805"/>
    </source>
</evidence>
<dbReference type="GO" id="GO:0010468">
    <property type="term" value="P:regulation of gene expression"/>
    <property type="evidence" value="ECO:0007669"/>
    <property type="project" value="TreeGrafter"/>
</dbReference>
<dbReference type="InterPro" id="IPR055500">
    <property type="entry name" value="DUF7072"/>
</dbReference>
<dbReference type="OrthoDB" id="9547406at2759"/>
<feature type="domain" description="JmjC" evidence="10">
    <location>
        <begin position="249"/>
        <end position="411"/>
    </location>
</feature>
<dbReference type="Pfam" id="PF02375">
    <property type="entry name" value="JmjN"/>
    <property type="match status" value="1"/>
</dbReference>
<dbReference type="Gene3D" id="2.60.120.650">
    <property type="entry name" value="Cupin"/>
    <property type="match status" value="2"/>
</dbReference>
<feature type="region of interest" description="Disordered" evidence="8">
    <location>
        <begin position="481"/>
        <end position="505"/>
    </location>
</feature>
<dbReference type="CDD" id="cd15571">
    <property type="entry name" value="ePHD"/>
    <property type="match status" value="1"/>
</dbReference>
<dbReference type="PROSITE" id="PS51184">
    <property type="entry name" value="JMJC"/>
    <property type="match status" value="1"/>
</dbReference>
<feature type="domain" description="PHD-type" evidence="11">
    <location>
        <begin position="516"/>
        <end position="642"/>
    </location>
</feature>
<organism evidence="12 13">
    <name type="scientific">[Candida] railenensis</name>
    <dbReference type="NCBI Taxonomy" id="45579"/>
    <lineage>
        <taxon>Eukaryota</taxon>
        <taxon>Fungi</taxon>
        <taxon>Dikarya</taxon>
        <taxon>Ascomycota</taxon>
        <taxon>Saccharomycotina</taxon>
        <taxon>Pichiomycetes</taxon>
        <taxon>Debaryomycetaceae</taxon>
        <taxon>Kurtzmaniella</taxon>
    </lineage>
</organism>
<dbReference type="GO" id="GO:0140684">
    <property type="term" value="F:histone H3K9me2/H3K9me3 demethylase activity"/>
    <property type="evidence" value="ECO:0007669"/>
    <property type="project" value="UniProtKB-EC"/>
</dbReference>
<evidence type="ECO:0000256" key="3">
    <source>
        <dbReference type="ARBA" id="ARBA00022723"/>
    </source>
</evidence>
<feature type="compositionally biased region" description="Basic and acidic residues" evidence="8">
    <location>
        <begin position="126"/>
        <end position="139"/>
    </location>
</feature>
<comment type="similarity">
    <text evidence="1">Belongs to the JHDM3 histone demethylase family.</text>
</comment>
<feature type="compositionally biased region" description="Basic and acidic residues" evidence="8">
    <location>
        <begin position="481"/>
        <end position="492"/>
    </location>
</feature>
<feature type="region of interest" description="Disordered" evidence="8">
    <location>
        <begin position="114"/>
        <end position="198"/>
    </location>
</feature>
<dbReference type="PROSITE" id="PS51183">
    <property type="entry name" value="JMJN"/>
    <property type="match status" value="1"/>
</dbReference>
<proteinExistence type="inferred from homology"/>
<evidence type="ECO:0000313" key="12">
    <source>
        <dbReference type="EMBL" id="CAH2355402.1"/>
    </source>
</evidence>
<dbReference type="GO" id="GO:0000785">
    <property type="term" value="C:chromatin"/>
    <property type="evidence" value="ECO:0007669"/>
    <property type="project" value="TreeGrafter"/>
</dbReference>
<keyword evidence="5" id="KW-0862">Zinc</keyword>
<dbReference type="EC" id="1.14.11.66" evidence="2"/>
<comment type="catalytic activity">
    <reaction evidence="6">
        <text>N(6),N(6),N(6)-trimethyl-L-lysyl(9)-[histone H3] + 2 2-oxoglutarate + 2 O2 = N(6)-methyl-L-lysyl(9)-[histone H3] + 2 formaldehyde + 2 succinate + 2 CO2</text>
        <dbReference type="Rhea" id="RHEA:60200"/>
        <dbReference type="Rhea" id="RHEA-COMP:15538"/>
        <dbReference type="Rhea" id="RHEA-COMP:15542"/>
        <dbReference type="ChEBI" id="CHEBI:15379"/>
        <dbReference type="ChEBI" id="CHEBI:16526"/>
        <dbReference type="ChEBI" id="CHEBI:16810"/>
        <dbReference type="ChEBI" id="CHEBI:16842"/>
        <dbReference type="ChEBI" id="CHEBI:30031"/>
        <dbReference type="ChEBI" id="CHEBI:61929"/>
        <dbReference type="ChEBI" id="CHEBI:61961"/>
        <dbReference type="EC" id="1.14.11.66"/>
    </reaction>
</comment>
<dbReference type="Gene3D" id="3.30.40.10">
    <property type="entry name" value="Zinc/RING finger domain, C3HC4 (zinc finger)"/>
    <property type="match status" value="1"/>
</dbReference>
<dbReference type="AlphaFoldDB" id="A0A9P0QUP5"/>
<dbReference type="GO" id="GO:0051864">
    <property type="term" value="F:histone H3K36 demethylase activity"/>
    <property type="evidence" value="ECO:0007669"/>
    <property type="project" value="TreeGrafter"/>
</dbReference>
<evidence type="ECO:0000256" key="6">
    <source>
        <dbReference type="ARBA" id="ARBA00049349"/>
    </source>
</evidence>
<dbReference type="Proteomes" id="UP000837801">
    <property type="component" value="Unassembled WGS sequence"/>
</dbReference>
<accession>A0A9P0QUP5</accession>
<dbReference type="InterPro" id="IPR013083">
    <property type="entry name" value="Znf_RING/FYVE/PHD"/>
</dbReference>
<dbReference type="InterPro" id="IPR003349">
    <property type="entry name" value="JmjN"/>
</dbReference>
<dbReference type="GO" id="GO:0005634">
    <property type="term" value="C:nucleus"/>
    <property type="evidence" value="ECO:0007669"/>
    <property type="project" value="TreeGrafter"/>
</dbReference>
<comment type="caution">
    <text evidence="12">The sequence shown here is derived from an EMBL/GenBank/DDBJ whole genome shotgun (WGS) entry which is preliminary data.</text>
</comment>
<keyword evidence="13" id="KW-1185">Reference proteome</keyword>
<evidence type="ECO:0000313" key="13">
    <source>
        <dbReference type="Proteomes" id="UP000837801"/>
    </source>
</evidence>
<evidence type="ECO:0000256" key="4">
    <source>
        <dbReference type="ARBA" id="ARBA00022771"/>
    </source>
</evidence>
<name>A0A9P0QUP5_9ASCO</name>
<evidence type="ECO:0000256" key="7">
    <source>
        <dbReference type="SAM" id="Coils"/>
    </source>
</evidence>
<dbReference type="SUPFAM" id="SSF51197">
    <property type="entry name" value="Clavaminate synthase-like"/>
    <property type="match status" value="1"/>
</dbReference>
<evidence type="ECO:0000256" key="8">
    <source>
        <dbReference type="SAM" id="MobiDB-lite"/>
    </source>
</evidence>
<keyword evidence="4" id="KW-0863">Zinc-finger</keyword>
<evidence type="ECO:0000256" key="1">
    <source>
        <dbReference type="ARBA" id="ARBA00009711"/>
    </source>
</evidence>
<evidence type="ECO:0000256" key="5">
    <source>
        <dbReference type="ARBA" id="ARBA00022833"/>
    </source>
</evidence>